<dbReference type="Gene3D" id="3.40.50.2000">
    <property type="entry name" value="Glycogen Phosphorylase B"/>
    <property type="match status" value="2"/>
</dbReference>
<dbReference type="Pfam" id="PF13477">
    <property type="entry name" value="Glyco_trans_4_2"/>
    <property type="match status" value="1"/>
</dbReference>
<evidence type="ECO:0000259" key="1">
    <source>
        <dbReference type="Pfam" id="PF00534"/>
    </source>
</evidence>
<name>A0AAD1FK47_STRIT</name>
<evidence type="ECO:0000313" key="3">
    <source>
        <dbReference type="EMBL" id="BAW17863.1"/>
    </source>
</evidence>
<dbReference type="Proteomes" id="UP000217792">
    <property type="component" value="Chromosome"/>
</dbReference>
<accession>A0AAD1FK47</accession>
<evidence type="ECO:0000313" key="4">
    <source>
        <dbReference type="Proteomes" id="UP000217792"/>
    </source>
</evidence>
<feature type="domain" description="Glycosyltransferase subfamily 4-like N-terminal" evidence="2">
    <location>
        <begin position="20"/>
        <end position="159"/>
    </location>
</feature>
<feature type="domain" description="Glycosyl transferase family 1" evidence="1">
    <location>
        <begin position="191"/>
        <end position="346"/>
    </location>
</feature>
<dbReference type="EMBL" id="AP014880">
    <property type="protein sequence ID" value="BAW17863.1"/>
    <property type="molecule type" value="Genomic_DNA"/>
</dbReference>
<dbReference type="InterPro" id="IPR050194">
    <property type="entry name" value="Glycosyltransferase_grp1"/>
</dbReference>
<keyword evidence="3" id="KW-0808">Transferase</keyword>
<dbReference type="GO" id="GO:0016757">
    <property type="term" value="F:glycosyltransferase activity"/>
    <property type="evidence" value="ECO:0007669"/>
    <property type="project" value="InterPro"/>
</dbReference>
<dbReference type="RefSeq" id="WP_096363236.1">
    <property type="nucleotide sequence ID" value="NZ_AP014880.1"/>
</dbReference>
<sequence length="377" mass="43372">MKKALMLSSVSSMIASFNKNNISILQSLGYEVHVITNFNYLNNISQEKANDIMAEFENNLMVRVHNVSISRSPFSLSNFKAYKQISRIMQKENFNLVHCHSPVGGILGRMAANQNKVENIIYTAHGFHFFKGASIKNWLTFYPIEKFFSYFTDDLITINSEDFQLAKKSFHAKRLHYVNGVGIDLKKFDADKKKVNSNKKQTKLKLISIGELNKNKNHRLVIEAIHQSKFKDCFSYDICGEGTLKEELTQLIKQYGLENQVRLLGYRDDVHRLLAESDIFVFPSFREGLPVSVMEAMATGLPVLASDIRGNHDLVVHEKGGFLFESGNVEDLVHYLEECFLHQENMIAFGDYNLQKIQEYSSDYVDSQMREIYLNRM</sequence>
<dbReference type="Pfam" id="PF00534">
    <property type="entry name" value="Glycos_transf_1"/>
    <property type="match status" value="1"/>
</dbReference>
<dbReference type="InterPro" id="IPR028098">
    <property type="entry name" value="Glyco_trans_4-like_N"/>
</dbReference>
<reference evidence="3 4" key="1">
    <citation type="journal article" date="2017" name="Infect. Immun.">
        <title>Characterization of the Pathogenicity of Streptococcus intermedius TYG1620 Isolated from a Human Brain Abscess Based on the Complete Genome Sequence with Transcriptome Analysis and Transposon Mutagenesis in a Murine Subcutaneous Abscess Model.</title>
        <authorList>
            <person name="Hasegawa N."/>
            <person name="Sekizuka T."/>
            <person name="Sugi Y."/>
            <person name="Kawakami N."/>
            <person name="Ogasawara Y."/>
            <person name="Kato K."/>
            <person name="Yamashita A."/>
            <person name="Takeuchi F."/>
            <person name="Kuroda M."/>
        </authorList>
    </citation>
    <scope>NUCLEOTIDE SEQUENCE [LARGE SCALE GENOMIC DNA]</scope>
    <source>
        <strain evidence="3 4">TYG1620</strain>
    </source>
</reference>
<dbReference type="PANTHER" id="PTHR45947:SF3">
    <property type="entry name" value="SULFOQUINOVOSYL TRANSFERASE SQD2"/>
    <property type="match status" value="1"/>
</dbReference>
<proteinExistence type="predicted"/>
<dbReference type="AlphaFoldDB" id="A0AAD1FK47"/>
<dbReference type="SUPFAM" id="SSF53756">
    <property type="entry name" value="UDP-Glycosyltransferase/glycogen phosphorylase"/>
    <property type="match status" value="1"/>
</dbReference>
<gene>
    <name evidence="3" type="ORF">SITYG_18870</name>
</gene>
<dbReference type="PANTHER" id="PTHR45947">
    <property type="entry name" value="SULFOQUINOVOSYL TRANSFERASE SQD2"/>
    <property type="match status" value="1"/>
</dbReference>
<evidence type="ECO:0000259" key="2">
    <source>
        <dbReference type="Pfam" id="PF13477"/>
    </source>
</evidence>
<dbReference type="InterPro" id="IPR001296">
    <property type="entry name" value="Glyco_trans_1"/>
</dbReference>
<organism evidence="3 4">
    <name type="scientific">Streptococcus intermedius</name>
    <dbReference type="NCBI Taxonomy" id="1338"/>
    <lineage>
        <taxon>Bacteria</taxon>
        <taxon>Bacillati</taxon>
        <taxon>Bacillota</taxon>
        <taxon>Bacilli</taxon>
        <taxon>Lactobacillales</taxon>
        <taxon>Streptococcaceae</taxon>
        <taxon>Streptococcus</taxon>
        <taxon>Streptococcus anginosus group</taxon>
    </lineage>
</organism>
<protein>
    <submittedName>
        <fullName evidence="3">Glycosyl transferase</fullName>
    </submittedName>
</protein>
<dbReference type="CDD" id="cd03808">
    <property type="entry name" value="GT4_CapM-like"/>
    <property type="match status" value="1"/>
</dbReference>